<reference evidence="3 4" key="1">
    <citation type="submission" date="2019-07" db="EMBL/GenBank/DDBJ databases">
        <title>Rufibacter sp. nov., isolated from lake sediment.</title>
        <authorList>
            <person name="Qu J.-H."/>
        </authorList>
    </citation>
    <scope>NUCLEOTIDE SEQUENCE [LARGE SCALE GENOMIC DNA]</scope>
    <source>
        <strain evidence="3 4">NBS58-1</strain>
    </source>
</reference>
<proteinExistence type="predicted"/>
<dbReference type="PANTHER" id="PTHR43581">
    <property type="entry name" value="ATP/GTP PHOSPHATASE"/>
    <property type="match status" value="1"/>
</dbReference>
<dbReference type="Pfam" id="PF13304">
    <property type="entry name" value="AAA_21"/>
    <property type="match status" value="1"/>
</dbReference>
<comment type="caution">
    <text evidence="3">The sequence shown here is derived from an EMBL/GenBank/DDBJ whole genome shotgun (WGS) entry which is preliminary data.</text>
</comment>
<evidence type="ECO:0000313" key="4">
    <source>
        <dbReference type="Proteomes" id="UP000324133"/>
    </source>
</evidence>
<dbReference type="AlphaFoldDB" id="A0A5B6TKX4"/>
<dbReference type="SUPFAM" id="SSF52540">
    <property type="entry name" value="P-loop containing nucleoside triphosphate hydrolases"/>
    <property type="match status" value="1"/>
</dbReference>
<evidence type="ECO:0000313" key="3">
    <source>
        <dbReference type="EMBL" id="KAA3436742.1"/>
    </source>
</evidence>
<name>A0A5B6TKX4_9BACT</name>
<feature type="domain" description="ATPase AAA-type core" evidence="1">
    <location>
        <begin position="27"/>
        <end position="320"/>
    </location>
</feature>
<dbReference type="GO" id="GO:0005524">
    <property type="term" value="F:ATP binding"/>
    <property type="evidence" value="ECO:0007669"/>
    <property type="project" value="InterPro"/>
</dbReference>
<dbReference type="InterPro" id="IPR051396">
    <property type="entry name" value="Bact_Antivir_Def_Nuclease"/>
</dbReference>
<dbReference type="CDD" id="cd00267">
    <property type="entry name" value="ABC_ATPase"/>
    <property type="match status" value="1"/>
</dbReference>
<dbReference type="Pfam" id="PF20469">
    <property type="entry name" value="OLD-like_TOPRIM"/>
    <property type="match status" value="1"/>
</dbReference>
<dbReference type="PANTHER" id="PTHR43581:SF4">
    <property type="entry name" value="ATP_GTP PHOSPHATASE"/>
    <property type="match status" value="1"/>
</dbReference>
<evidence type="ECO:0000259" key="2">
    <source>
        <dbReference type="Pfam" id="PF20469"/>
    </source>
</evidence>
<dbReference type="InterPro" id="IPR027417">
    <property type="entry name" value="P-loop_NTPase"/>
</dbReference>
<dbReference type="InterPro" id="IPR003959">
    <property type="entry name" value="ATPase_AAA_core"/>
</dbReference>
<dbReference type="Proteomes" id="UP000324133">
    <property type="component" value="Unassembled WGS sequence"/>
</dbReference>
<dbReference type="OrthoDB" id="9784297at2"/>
<keyword evidence="4" id="KW-1185">Reference proteome</keyword>
<dbReference type="InterPro" id="IPR034139">
    <property type="entry name" value="TOPRIM_OLD"/>
</dbReference>
<organism evidence="3 4">
    <name type="scientific">Rufibacter hautae</name>
    <dbReference type="NCBI Taxonomy" id="2595005"/>
    <lineage>
        <taxon>Bacteria</taxon>
        <taxon>Pseudomonadati</taxon>
        <taxon>Bacteroidota</taxon>
        <taxon>Cytophagia</taxon>
        <taxon>Cytophagales</taxon>
        <taxon>Hymenobacteraceae</taxon>
        <taxon>Rufibacter</taxon>
    </lineage>
</organism>
<protein>
    <submittedName>
        <fullName evidence="3">AAA family ATPase</fullName>
    </submittedName>
</protein>
<feature type="domain" description="OLD protein-like TOPRIM" evidence="2">
    <location>
        <begin position="355"/>
        <end position="423"/>
    </location>
</feature>
<sequence>MAKIHTLKITNFRGIANFEQVFGFSEFICIIGRGDSGKSTILEAISYVLCGSWNLQFYDSDFHGCNVETSIEIEVTVYDLPPRLLQEDKYGLYVRVIDESTNQIHDNIEDSQRECLTIRLTVEKDLEPKWCVVNGRQEPLEIKASDRACLEMFMVSDFIDRHFSWNQGSPLHSLLKKESGKSIQGNEAIIEALREAKDKIDDSPFTQLSPIITKIENSASMLGVEITDIKTTIDSRDLTFKDGRVCLHQDGLPIRLKGKGSKRLISIAIQSELSQSGGIMLIDEIEQGLEPDRAQHLAKTLRDINKGQIFITTHSRDVLVELSAENLFKMAKNDTKLFQFDSTLQPVLRANPEAFFAKRVLICEGETEVGILRALNTYRISNGQDNASIKGVRFATGKGSNQIKYAEGFLKAGYQVSIFCDSDDEEVHQKKSELRGKGITIIDCEDNFSIEQQIFKDLPWDAVKGLVNHQITLLGGSLMDSVKARYQPFGTLESNWLDIENNDIRHVLGETAKKKSWFKTISLGELLGTTCCDSLINMGDNRLKQQLEGMSNWIDND</sequence>
<gene>
    <name evidence="3" type="ORF">FOA19_20400</name>
</gene>
<dbReference type="RefSeq" id="WP_149092681.1">
    <property type="nucleotide sequence ID" value="NZ_VKKY01000003.1"/>
</dbReference>
<evidence type="ECO:0000259" key="1">
    <source>
        <dbReference type="Pfam" id="PF13304"/>
    </source>
</evidence>
<dbReference type="GO" id="GO:0016887">
    <property type="term" value="F:ATP hydrolysis activity"/>
    <property type="evidence" value="ECO:0007669"/>
    <property type="project" value="InterPro"/>
</dbReference>
<dbReference type="EMBL" id="VKKY01000003">
    <property type="protein sequence ID" value="KAA3436742.1"/>
    <property type="molecule type" value="Genomic_DNA"/>
</dbReference>
<accession>A0A5B6TKX4</accession>
<dbReference type="Gene3D" id="3.40.50.300">
    <property type="entry name" value="P-loop containing nucleotide triphosphate hydrolases"/>
    <property type="match status" value="1"/>
</dbReference>